<keyword evidence="6" id="KW-0735">Signal-anchor</keyword>
<evidence type="ECO:0000256" key="5">
    <source>
        <dbReference type="ARBA" id="ARBA00022692"/>
    </source>
</evidence>
<keyword evidence="5" id="KW-0812">Transmembrane</keyword>
<evidence type="ECO:0000259" key="10">
    <source>
        <dbReference type="Pfam" id="PF02434"/>
    </source>
</evidence>
<evidence type="ECO:0000256" key="9">
    <source>
        <dbReference type="ARBA" id="ARBA00037847"/>
    </source>
</evidence>
<feature type="domain" description="Fringe-like glycosyltransferase" evidence="10">
    <location>
        <begin position="210"/>
        <end position="422"/>
    </location>
</feature>
<gene>
    <name evidence="12" type="primary">LOC108560753</name>
</gene>
<dbReference type="RefSeq" id="XP_017773923.1">
    <property type="nucleotide sequence ID" value="XM_017918434.1"/>
</dbReference>
<protein>
    <submittedName>
        <fullName evidence="12">Beta-1,3-glucosyltransferase</fullName>
    </submittedName>
</protein>
<proteinExistence type="inferred from homology"/>
<reference evidence="12" key="1">
    <citation type="submission" date="2025-08" db="UniProtKB">
        <authorList>
            <consortium name="RefSeq"/>
        </authorList>
    </citation>
    <scope>IDENTIFICATION</scope>
    <source>
        <tissue evidence="12">Whole Larva</tissue>
    </source>
</reference>
<dbReference type="Gene3D" id="3.90.550.50">
    <property type="match status" value="2"/>
</dbReference>
<evidence type="ECO:0000256" key="3">
    <source>
        <dbReference type="ARBA" id="ARBA00022676"/>
    </source>
</evidence>
<evidence type="ECO:0000256" key="6">
    <source>
        <dbReference type="ARBA" id="ARBA00022968"/>
    </source>
</evidence>
<accession>A0ABM1MH73</accession>
<organism evidence="11 12">
    <name type="scientific">Nicrophorus vespilloides</name>
    <name type="common">Boreal carrion beetle</name>
    <dbReference type="NCBI Taxonomy" id="110193"/>
    <lineage>
        <taxon>Eukaryota</taxon>
        <taxon>Metazoa</taxon>
        <taxon>Ecdysozoa</taxon>
        <taxon>Arthropoda</taxon>
        <taxon>Hexapoda</taxon>
        <taxon>Insecta</taxon>
        <taxon>Pterygota</taxon>
        <taxon>Neoptera</taxon>
        <taxon>Endopterygota</taxon>
        <taxon>Coleoptera</taxon>
        <taxon>Polyphaga</taxon>
        <taxon>Staphyliniformia</taxon>
        <taxon>Silphidae</taxon>
        <taxon>Nicrophorinae</taxon>
        <taxon>Nicrophorus</taxon>
    </lineage>
</organism>
<dbReference type="GeneID" id="108560753"/>
<feature type="non-terminal residue" evidence="12">
    <location>
        <position position="1"/>
    </location>
</feature>
<dbReference type="Proteomes" id="UP000695000">
    <property type="component" value="Unplaced"/>
</dbReference>
<evidence type="ECO:0000256" key="1">
    <source>
        <dbReference type="ARBA" id="ARBA00004606"/>
    </source>
</evidence>
<evidence type="ECO:0000313" key="12">
    <source>
        <dbReference type="RefSeq" id="XP_017773923.1"/>
    </source>
</evidence>
<sequence>AEDVVFVILSQPNPYHLARAQELKNNIQAQSKDQFVVHLSHLDFPHAGGWTIIPLIPQLSRLHGSNSSFIVFLEDGTRVRLGRLLDTLRTRRGKDEVFLGYALHDREPSIIHHFAFYEDPTSFKYPNLASGFAISTALLLRLNERLRRENMPKTDFNIDSVHEFSLFVWNDGAGVALSHDSSFCVADEGEACATHVRPFESCGDVAPRGSIYFAVKTCSKFHEDRVPIVKKTWAKHAAILRFFSDVEDDTVPTVTLGVANTEHGHCEKTFSILRYINREIENRNSDIRWIFIADDDTILSVSGLRALLGCYDSGDAVALGERYGYGMSAPGAGYDYITGGGGIAISRPLLSRLALNCSCPTASAPDDMYMGLCLKEIGTVITHSPLFHQARPMDYAEAYLRSYSAVSFHKHWMVDPIKVYNSWFAYADTVAAHTEL</sequence>
<name>A0ABM1MH73_NICVS</name>
<keyword evidence="7" id="KW-1133">Transmembrane helix</keyword>
<keyword evidence="8" id="KW-0472">Membrane</keyword>
<evidence type="ECO:0000256" key="8">
    <source>
        <dbReference type="ARBA" id="ARBA00023136"/>
    </source>
</evidence>
<evidence type="ECO:0000256" key="4">
    <source>
        <dbReference type="ARBA" id="ARBA00022679"/>
    </source>
</evidence>
<comment type="similarity">
    <text evidence="2">Belongs to the glycosyltransferase 31 family.</text>
</comment>
<comment type="subcellular location">
    <subcellularLocation>
        <location evidence="9">Endomembrane system</location>
        <topology evidence="9">Single-pass membrane protein</topology>
    </subcellularLocation>
    <subcellularLocation>
        <location evidence="1">Membrane</location>
        <topology evidence="1">Single-pass type II membrane protein</topology>
    </subcellularLocation>
</comment>
<keyword evidence="3" id="KW-0328">Glycosyltransferase</keyword>
<dbReference type="InterPro" id="IPR003378">
    <property type="entry name" value="Fringe-like_glycosylTrfase"/>
</dbReference>
<evidence type="ECO:0000313" key="11">
    <source>
        <dbReference type="Proteomes" id="UP000695000"/>
    </source>
</evidence>
<keyword evidence="11" id="KW-1185">Reference proteome</keyword>
<evidence type="ECO:0000256" key="2">
    <source>
        <dbReference type="ARBA" id="ARBA00008661"/>
    </source>
</evidence>
<keyword evidence="4" id="KW-0808">Transferase</keyword>
<dbReference type="Pfam" id="PF02434">
    <property type="entry name" value="Fringe"/>
    <property type="match status" value="1"/>
</dbReference>
<evidence type="ECO:0000256" key="7">
    <source>
        <dbReference type="ARBA" id="ARBA00022989"/>
    </source>
</evidence>
<dbReference type="PANTHER" id="PTHR10811">
    <property type="entry name" value="FRINGE-RELATED"/>
    <property type="match status" value="1"/>
</dbReference>